<accession>A0A853JC88</accession>
<protein>
    <submittedName>
        <fullName evidence="1">DUF4145 domain-containing protein</fullName>
    </submittedName>
</protein>
<evidence type="ECO:0000313" key="1">
    <source>
        <dbReference type="EMBL" id="NZA26841.1"/>
    </source>
</evidence>
<dbReference type="Proteomes" id="UP000578091">
    <property type="component" value="Unassembled WGS sequence"/>
</dbReference>
<dbReference type="RefSeq" id="WP_180678624.1">
    <property type="nucleotide sequence ID" value="NZ_JACCKA010000062.1"/>
</dbReference>
<proteinExistence type="predicted"/>
<keyword evidence="2" id="KW-1185">Reference proteome</keyword>
<organism evidence="1 2">
    <name type="scientific">Luteimonas salinisoli</name>
    <dbReference type="NCBI Taxonomy" id="2752307"/>
    <lineage>
        <taxon>Bacteria</taxon>
        <taxon>Pseudomonadati</taxon>
        <taxon>Pseudomonadota</taxon>
        <taxon>Gammaproteobacteria</taxon>
        <taxon>Lysobacterales</taxon>
        <taxon>Lysobacteraceae</taxon>
        <taxon>Luteimonas</taxon>
    </lineage>
</organism>
<name>A0A853JC88_9GAMM</name>
<dbReference type="EMBL" id="JACCKA010000062">
    <property type="protein sequence ID" value="NZA26841.1"/>
    <property type="molecule type" value="Genomic_DNA"/>
</dbReference>
<sequence length="233" mass="25889">MAELVANCPRCGARHITFDVTAAKSYRIEYGWQYWYEAFGICRRCGRTTIFVLSESVNGNYEYVHKVGLLKVEGALNNFVEVKGHISLKDSSSVDPPEHLPKDIEAVFREGATCLAVGCYNAAGTMFRLCVDLSTRSMLPVEEVAGLNRKTRKDLGLRLPWLFENGLLPISLSELSSCIKEDGNDGAHAGNLSEADAGDLLDFSVALLERIYTEPERLRLAKVRRDARRSNLG</sequence>
<reference evidence="1 2" key="1">
    <citation type="submission" date="2020-07" db="EMBL/GenBank/DDBJ databases">
        <title>Luteimonas sp. SJ-92.</title>
        <authorList>
            <person name="Huang X.-X."/>
            <person name="Xu L."/>
            <person name="Sun J.-Q."/>
        </authorList>
    </citation>
    <scope>NUCLEOTIDE SEQUENCE [LARGE SCALE GENOMIC DNA]</scope>
    <source>
        <strain evidence="1 2">SJ-92</strain>
    </source>
</reference>
<comment type="caution">
    <text evidence="1">The sequence shown here is derived from an EMBL/GenBank/DDBJ whole genome shotgun (WGS) entry which is preliminary data.</text>
</comment>
<dbReference type="AlphaFoldDB" id="A0A853JC88"/>
<evidence type="ECO:0000313" key="2">
    <source>
        <dbReference type="Proteomes" id="UP000578091"/>
    </source>
</evidence>
<gene>
    <name evidence="1" type="ORF">H0E84_10635</name>
</gene>